<protein>
    <submittedName>
        <fullName evidence="1">Uncharacterized protein</fullName>
    </submittedName>
</protein>
<dbReference type="AlphaFoldDB" id="A0A2W4RG48"/>
<evidence type="ECO:0000313" key="2">
    <source>
        <dbReference type="Proteomes" id="UP000249396"/>
    </source>
</evidence>
<dbReference type="EMBL" id="QJPH01000256">
    <property type="protein sequence ID" value="PZN81756.1"/>
    <property type="molecule type" value="Genomic_DNA"/>
</dbReference>
<organism evidence="1 2">
    <name type="scientific">Candidatus Methylumidiphilus alinenensis</name>
    <dbReference type="NCBI Taxonomy" id="2202197"/>
    <lineage>
        <taxon>Bacteria</taxon>
        <taxon>Pseudomonadati</taxon>
        <taxon>Pseudomonadota</taxon>
        <taxon>Gammaproteobacteria</taxon>
        <taxon>Methylococcales</taxon>
        <taxon>Candidatus Methylumidiphilus</taxon>
    </lineage>
</organism>
<name>A0A2W4RG48_9GAMM</name>
<evidence type="ECO:0000313" key="1">
    <source>
        <dbReference type="EMBL" id="PZN81756.1"/>
    </source>
</evidence>
<comment type="caution">
    <text evidence="1">The sequence shown here is derived from an EMBL/GenBank/DDBJ whole genome shotgun (WGS) entry which is preliminary data.</text>
</comment>
<sequence>MLIFALAKIIQLSPKNQIFSDIQDQADRFRLEPAMPDQPPYLSPMTRTAEQVRPKSAIWMHTGAS</sequence>
<dbReference type="Proteomes" id="UP000249396">
    <property type="component" value="Unassembled WGS sequence"/>
</dbReference>
<proteinExistence type="predicted"/>
<reference evidence="1 2" key="1">
    <citation type="journal article" date="2018" name="Aquat. Microb. Ecol.">
        <title>Gammaproteobacterial methanotrophs dominate.</title>
        <authorList>
            <person name="Rissanen A.J."/>
            <person name="Saarenheimo J."/>
            <person name="Tiirola M."/>
            <person name="Peura S."/>
            <person name="Aalto S.L."/>
            <person name="Karvinen A."/>
            <person name="Nykanen H."/>
        </authorList>
    </citation>
    <scope>NUCLEOTIDE SEQUENCE [LARGE SCALE GENOMIC DNA]</scope>
    <source>
        <strain evidence="1">AMbin10</strain>
    </source>
</reference>
<accession>A0A2W4RG48</accession>
<gene>
    <name evidence="1" type="ORF">DM484_07705</name>
</gene>